<comment type="caution">
    <text evidence="2">The sequence shown here is derived from an EMBL/GenBank/DDBJ whole genome shotgun (WGS) entry which is preliminary data.</text>
</comment>
<evidence type="ECO:0000256" key="1">
    <source>
        <dbReference type="SAM" id="MobiDB-lite"/>
    </source>
</evidence>
<organism evidence="2 3">
    <name type="scientific">Aspergillus eucalypticola (strain CBS 122712 / IBT 29274)</name>
    <dbReference type="NCBI Taxonomy" id="1448314"/>
    <lineage>
        <taxon>Eukaryota</taxon>
        <taxon>Fungi</taxon>
        <taxon>Dikarya</taxon>
        <taxon>Ascomycota</taxon>
        <taxon>Pezizomycotina</taxon>
        <taxon>Eurotiomycetes</taxon>
        <taxon>Eurotiomycetidae</taxon>
        <taxon>Eurotiales</taxon>
        <taxon>Aspergillaceae</taxon>
        <taxon>Aspergillus</taxon>
        <taxon>Aspergillus subgen. Circumdati</taxon>
    </lineage>
</organism>
<name>A0A317VRU1_ASPEC</name>
<evidence type="ECO:0000313" key="3">
    <source>
        <dbReference type="Proteomes" id="UP000246171"/>
    </source>
</evidence>
<evidence type="ECO:0000313" key="2">
    <source>
        <dbReference type="EMBL" id="PWY75608.1"/>
    </source>
</evidence>
<dbReference type="GeneID" id="37052959"/>
<sequence length="132" mass="14701">MHKPIFSWGAAAATASKLWGDELTGFWRGSDPALLSLSSFLSLRLSPSLFLSGVSLTRPVSQADIGKRVKSRKWHNRPTNSNPNPKGPLRNSVPWNWNLPRWRVVSFSSLLLLPPPSGSQQSSNRELERVVQ</sequence>
<feature type="region of interest" description="Disordered" evidence="1">
    <location>
        <begin position="65"/>
        <end position="91"/>
    </location>
</feature>
<dbReference type="RefSeq" id="XP_025389138.1">
    <property type="nucleotide sequence ID" value="XM_025530997.1"/>
</dbReference>
<dbReference type="Proteomes" id="UP000246171">
    <property type="component" value="Unassembled WGS sequence"/>
</dbReference>
<dbReference type="VEuPathDB" id="FungiDB:BO83DRAFT_377449"/>
<protein>
    <submittedName>
        <fullName evidence="2">Uncharacterized protein</fullName>
    </submittedName>
</protein>
<dbReference type="EMBL" id="MSFU01000009">
    <property type="protein sequence ID" value="PWY75608.1"/>
    <property type="molecule type" value="Genomic_DNA"/>
</dbReference>
<reference evidence="2" key="1">
    <citation type="submission" date="2016-12" db="EMBL/GenBank/DDBJ databases">
        <title>The genomes of Aspergillus section Nigri reveals drivers in fungal speciation.</title>
        <authorList>
            <consortium name="DOE Joint Genome Institute"/>
            <person name="Vesth T.C."/>
            <person name="Nybo J."/>
            <person name="Theobald S."/>
            <person name="Brandl J."/>
            <person name="Frisvad J.C."/>
            <person name="Nielsen K.F."/>
            <person name="Lyhne E.K."/>
            <person name="Kogle M.E."/>
            <person name="Kuo A."/>
            <person name="Riley R."/>
            <person name="Clum A."/>
            <person name="Nolan M."/>
            <person name="Lipzen A."/>
            <person name="Salamov A."/>
            <person name="Henrissat B."/>
            <person name="Wiebenga A."/>
            <person name="De vries R.P."/>
            <person name="Grigoriev I.V."/>
            <person name="Mortensen U.H."/>
            <person name="Andersen M.R."/>
            <person name="Baker S.E."/>
        </authorList>
    </citation>
    <scope>NUCLEOTIDE SEQUENCE</scope>
    <source>
        <strain evidence="2">CBS 122712</strain>
    </source>
</reference>
<dbReference type="AlphaFoldDB" id="A0A317VRU1"/>
<gene>
    <name evidence="2" type="ORF">BO83DRAFT_377449</name>
</gene>
<proteinExistence type="predicted"/>
<keyword evidence="3" id="KW-1185">Reference proteome</keyword>
<accession>A0A317VRU1</accession>